<evidence type="ECO:0000313" key="4">
    <source>
        <dbReference type="EMBL" id="CAK9322637.1"/>
    </source>
</evidence>
<evidence type="ECO:0000313" key="5">
    <source>
        <dbReference type="Proteomes" id="UP001642487"/>
    </source>
</evidence>
<gene>
    <name evidence="4" type="ORF">CITCOLO1_LOCUS14792</name>
</gene>
<dbReference type="InterPro" id="IPR008999">
    <property type="entry name" value="Actin-crosslinking"/>
</dbReference>
<dbReference type="CDD" id="cd23340">
    <property type="entry name" value="beta-trefoil_FSCN_ACP-like"/>
    <property type="match status" value="2"/>
</dbReference>
<dbReference type="Pfam" id="PF22932">
    <property type="entry name" value="Ubiq_DUF_assoc"/>
    <property type="match status" value="1"/>
</dbReference>
<dbReference type="PANTHER" id="PTHR31205">
    <property type="entry name" value="ACTIN CROSS-LINKING PROTEIN (DUF569)"/>
    <property type="match status" value="1"/>
</dbReference>
<feature type="domain" description="DUF569" evidence="2">
    <location>
        <begin position="209"/>
        <end position="349"/>
    </location>
</feature>
<keyword evidence="5" id="KW-1185">Reference proteome</keyword>
<proteinExistence type="predicted"/>
<dbReference type="PANTHER" id="PTHR31205:SF77">
    <property type="entry name" value="CROSS-LINKING PROTEIN, PUTATIVE (DUF569)-RELATED"/>
    <property type="match status" value="1"/>
</dbReference>
<feature type="domain" description="DUF569" evidence="3">
    <location>
        <begin position="421"/>
        <end position="498"/>
    </location>
</feature>
<feature type="domain" description="DUF569" evidence="2">
    <location>
        <begin position="1"/>
        <end position="144"/>
    </location>
</feature>
<dbReference type="Proteomes" id="UP001642487">
    <property type="component" value="Chromosome 5"/>
</dbReference>
<reference evidence="4 5" key="1">
    <citation type="submission" date="2024-03" db="EMBL/GenBank/DDBJ databases">
        <authorList>
            <person name="Gkanogiannis A."/>
            <person name="Becerra Lopez-Lavalle L."/>
        </authorList>
    </citation>
    <scope>NUCLEOTIDE SEQUENCE [LARGE SCALE GENOMIC DNA]</scope>
</reference>
<dbReference type="SUPFAM" id="SSF50405">
    <property type="entry name" value="Actin-crosslinking proteins"/>
    <property type="match status" value="2"/>
</dbReference>
<dbReference type="EMBL" id="OZ021739">
    <property type="protein sequence ID" value="CAK9322637.1"/>
    <property type="molecule type" value="Genomic_DNA"/>
</dbReference>
<evidence type="ECO:0000259" key="3">
    <source>
        <dbReference type="Pfam" id="PF22932"/>
    </source>
</evidence>
<accession>A0ABP0YQ44</accession>
<feature type="compositionally biased region" description="Basic and acidic residues" evidence="1">
    <location>
        <begin position="391"/>
        <end position="418"/>
    </location>
</feature>
<evidence type="ECO:0000259" key="2">
    <source>
        <dbReference type="Pfam" id="PF04601"/>
    </source>
</evidence>
<dbReference type="Gene3D" id="2.80.10.50">
    <property type="match status" value="2"/>
</dbReference>
<evidence type="ECO:0000256" key="1">
    <source>
        <dbReference type="SAM" id="MobiDB-lite"/>
    </source>
</evidence>
<evidence type="ECO:0008006" key="6">
    <source>
        <dbReference type="Google" id="ProtNLM"/>
    </source>
</evidence>
<protein>
    <recommendedName>
        <fullName evidence="6">Actin cross-linking</fullName>
    </recommendedName>
</protein>
<dbReference type="InterPro" id="IPR054726">
    <property type="entry name" value="Ubiq_DUF569-assoc"/>
</dbReference>
<feature type="region of interest" description="Disordered" evidence="1">
    <location>
        <begin position="365"/>
        <end position="418"/>
    </location>
</feature>
<dbReference type="Pfam" id="PF04601">
    <property type="entry name" value="DUF569"/>
    <property type="match status" value="2"/>
</dbReference>
<dbReference type="InterPro" id="IPR007679">
    <property type="entry name" value="DUF569"/>
</dbReference>
<sequence length="510" mass="57055">MEFFNSAKAVRLQSHLGKYLQADDNKESVRQTRNGATPHVRWTVDLVAGKPHVIRLKSCFGKYLAASDDPFILGTAGKKVVQTDLASAAHDGSLEWEPRKDGFFVKLKTRAGMFLRANGGAPPWRNSVTHDIPRRTSTQQWVLWCVDVVDITAVHDSAAGCIPPAASFSSVSSLSSTSDYNLDTRSPSMSVTGSGSGSGYFTGRDLSAMELFQKAKVVRLRSHHDKYLLAEEDEESVCQDRNGSVKNAKWTVEFVEHSDGLRFKSCFGKYLTASNVPFLLGMTGKKVLQTLPQRLDSSVEWEPVREGFQVRLKTRYGQFLRANGGLPPWRNSITHDIPHRTATQDWVLWDVDVVEIRTLTSIDSRSEEPILPPPPPPWEVKKSHHHFGHHSKADSSSSRDHHSRHEPSESLDHESPMKGEGRVIHYHVANEKGDVKEGQDEVRFTFKGSQVEELKEKLREESGLHDIVVCSRNPLNGKLYPLRLHLPPNNADLHVVVVPSSEDNETLESP</sequence>
<organism evidence="4 5">
    <name type="scientific">Citrullus colocynthis</name>
    <name type="common">colocynth</name>
    <dbReference type="NCBI Taxonomy" id="252529"/>
    <lineage>
        <taxon>Eukaryota</taxon>
        <taxon>Viridiplantae</taxon>
        <taxon>Streptophyta</taxon>
        <taxon>Embryophyta</taxon>
        <taxon>Tracheophyta</taxon>
        <taxon>Spermatophyta</taxon>
        <taxon>Magnoliopsida</taxon>
        <taxon>eudicotyledons</taxon>
        <taxon>Gunneridae</taxon>
        <taxon>Pentapetalae</taxon>
        <taxon>rosids</taxon>
        <taxon>fabids</taxon>
        <taxon>Cucurbitales</taxon>
        <taxon>Cucurbitaceae</taxon>
        <taxon>Benincaseae</taxon>
        <taxon>Citrullus</taxon>
    </lineage>
</organism>
<name>A0ABP0YQ44_9ROSI</name>